<dbReference type="InterPro" id="IPR036724">
    <property type="entry name" value="Cobalamin-bd_sf"/>
</dbReference>
<organism evidence="2 3">
    <name type="scientific">Catenuloplanes indicus</name>
    <dbReference type="NCBI Taxonomy" id="137267"/>
    <lineage>
        <taxon>Bacteria</taxon>
        <taxon>Bacillati</taxon>
        <taxon>Actinomycetota</taxon>
        <taxon>Actinomycetes</taxon>
        <taxon>Micromonosporales</taxon>
        <taxon>Micromonosporaceae</taxon>
        <taxon>Catenuloplanes</taxon>
    </lineage>
</organism>
<dbReference type="GO" id="GO:0046872">
    <property type="term" value="F:metal ion binding"/>
    <property type="evidence" value="ECO:0007669"/>
    <property type="project" value="InterPro"/>
</dbReference>
<dbReference type="Gene3D" id="3.40.50.280">
    <property type="entry name" value="Cobalamin-binding domain"/>
    <property type="match status" value="1"/>
</dbReference>
<sequence length="149" mass="15959">MGTRQRTVILGVAHSDAHAVANHLIAMQLREHGFDVVNLGVCTPLTDFADALDAHPDAEAVIVGSLNGHAYADLADLPRLRDAGRLARPLILGGNLTVGSHKTDEGYRRLRALGVDHLLDDPHELPLLLDLIHAAGTRGRTREAVSAHV</sequence>
<dbReference type="SUPFAM" id="SSF52242">
    <property type="entry name" value="Cobalamin (vitamin B12)-binding domain"/>
    <property type="match status" value="1"/>
</dbReference>
<keyword evidence="3" id="KW-1185">Reference proteome</keyword>
<dbReference type="AlphaFoldDB" id="A0AAE3VU84"/>
<reference evidence="2 3" key="1">
    <citation type="submission" date="2023-07" db="EMBL/GenBank/DDBJ databases">
        <title>Sequencing the genomes of 1000 actinobacteria strains.</title>
        <authorList>
            <person name="Klenk H.-P."/>
        </authorList>
    </citation>
    <scope>NUCLEOTIDE SEQUENCE [LARGE SCALE GENOMIC DNA]</scope>
    <source>
        <strain evidence="2 3">DSM 44709</strain>
    </source>
</reference>
<proteinExistence type="predicted"/>
<keyword evidence="2" id="KW-0413">Isomerase</keyword>
<dbReference type="Proteomes" id="UP001240236">
    <property type="component" value="Unassembled WGS sequence"/>
</dbReference>
<protein>
    <submittedName>
        <fullName evidence="2">Methylaspartate mutase sigma subunit</fullName>
        <ecNumber evidence="2">5.4.99.1</ecNumber>
    </submittedName>
</protein>
<accession>A0AAE3VU84</accession>
<dbReference type="InterPro" id="IPR006158">
    <property type="entry name" value="Cobalamin-bd"/>
</dbReference>
<dbReference type="EMBL" id="JAUSUZ010000001">
    <property type="protein sequence ID" value="MDQ0363921.1"/>
    <property type="molecule type" value="Genomic_DNA"/>
</dbReference>
<name>A0AAE3VU84_9ACTN</name>
<comment type="caution">
    <text evidence="2">The sequence shown here is derived from an EMBL/GenBank/DDBJ whole genome shotgun (WGS) entry which is preliminary data.</text>
</comment>
<evidence type="ECO:0000259" key="1">
    <source>
        <dbReference type="PROSITE" id="PS51332"/>
    </source>
</evidence>
<feature type="domain" description="B12-binding" evidence="1">
    <location>
        <begin position="5"/>
        <end position="139"/>
    </location>
</feature>
<evidence type="ECO:0000313" key="2">
    <source>
        <dbReference type="EMBL" id="MDQ0363921.1"/>
    </source>
</evidence>
<dbReference type="Pfam" id="PF02310">
    <property type="entry name" value="B12-binding"/>
    <property type="match status" value="1"/>
</dbReference>
<dbReference type="RefSeq" id="WP_307234920.1">
    <property type="nucleotide sequence ID" value="NZ_JAUSUZ010000001.1"/>
</dbReference>
<evidence type="ECO:0000313" key="3">
    <source>
        <dbReference type="Proteomes" id="UP001240236"/>
    </source>
</evidence>
<dbReference type="PROSITE" id="PS51332">
    <property type="entry name" value="B12_BINDING"/>
    <property type="match status" value="1"/>
</dbReference>
<dbReference type="EC" id="5.4.99.1" evidence="2"/>
<gene>
    <name evidence="2" type="ORF">J2S42_000590</name>
</gene>
<dbReference type="GO" id="GO:0031419">
    <property type="term" value="F:cobalamin binding"/>
    <property type="evidence" value="ECO:0007669"/>
    <property type="project" value="InterPro"/>
</dbReference>
<dbReference type="GO" id="GO:0050097">
    <property type="term" value="F:methylaspartate mutase activity"/>
    <property type="evidence" value="ECO:0007669"/>
    <property type="project" value="UniProtKB-EC"/>
</dbReference>